<dbReference type="InterPro" id="IPR050469">
    <property type="entry name" value="Diguanylate_Cyclase"/>
</dbReference>
<comment type="catalytic activity">
    <reaction evidence="2">
        <text>2 GTP = 3',3'-c-di-GMP + 2 diphosphate</text>
        <dbReference type="Rhea" id="RHEA:24898"/>
        <dbReference type="ChEBI" id="CHEBI:33019"/>
        <dbReference type="ChEBI" id="CHEBI:37565"/>
        <dbReference type="ChEBI" id="CHEBI:58805"/>
        <dbReference type="EC" id="2.7.7.65"/>
    </reaction>
</comment>
<dbReference type="PROSITE" id="PS50113">
    <property type="entry name" value="PAC"/>
    <property type="match status" value="1"/>
</dbReference>
<gene>
    <name evidence="6" type="ORF">Q9K01_03360</name>
</gene>
<feature type="domain" description="GGDEF" evidence="5">
    <location>
        <begin position="191"/>
        <end position="331"/>
    </location>
</feature>
<dbReference type="PANTHER" id="PTHR45138">
    <property type="entry name" value="REGULATORY COMPONENTS OF SENSORY TRANSDUCTION SYSTEM"/>
    <property type="match status" value="1"/>
</dbReference>
<dbReference type="NCBIfam" id="TIGR00254">
    <property type="entry name" value="GGDEF"/>
    <property type="match status" value="1"/>
</dbReference>
<feature type="domain" description="PAS" evidence="3">
    <location>
        <begin position="28"/>
        <end position="64"/>
    </location>
</feature>
<dbReference type="SUPFAM" id="SSF55785">
    <property type="entry name" value="PYP-like sensor domain (PAS domain)"/>
    <property type="match status" value="1"/>
</dbReference>
<feature type="domain" description="PAC" evidence="4">
    <location>
        <begin position="106"/>
        <end position="159"/>
    </location>
</feature>
<dbReference type="Gene3D" id="3.30.450.20">
    <property type="entry name" value="PAS domain"/>
    <property type="match status" value="1"/>
</dbReference>
<dbReference type="SMART" id="SM00267">
    <property type="entry name" value="GGDEF"/>
    <property type="match status" value="1"/>
</dbReference>
<dbReference type="Proteomes" id="UP001235664">
    <property type="component" value="Unassembled WGS sequence"/>
</dbReference>
<dbReference type="InterPro" id="IPR000014">
    <property type="entry name" value="PAS"/>
</dbReference>
<dbReference type="CDD" id="cd01949">
    <property type="entry name" value="GGDEF"/>
    <property type="match status" value="1"/>
</dbReference>
<evidence type="ECO:0000256" key="2">
    <source>
        <dbReference type="ARBA" id="ARBA00034247"/>
    </source>
</evidence>
<dbReference type="PANTHER" id="PTHR45138:SF9">
    <property type="entry name" value="DIGUANYLATE CYCLASE DGCM-RELATED"/>
    <property type="match status" value="1"/>
</dbReference>
<dbReference type="InterPro" id="IPR000160">
    <property type="entry name" value="GGDEF_dom"/>
</dbReference>
<protein>
    <recommendedName>
        <fullName evidence="1">diguanylate cyclase</fullName>
        <ecNumber evidence="1">2.7.7.65</ecNumber>
    </recommendedName>
</protein>
<dbReference type="InterPro" id="IPR001610">
    <property type="entry name" value="PAC"/>
</dbReference>
<dbReference type="SMART" id="SM00086">
    <property type="entry name" value="PAC"/>
    <property type="match status" value="1"/>
</dbReference>
<dbReference type="PROSITE" id="PS50112">
    <property type="entry name" value="PAS"/>
    <property type="match status" value="1"/>
</dbReference>
<evidence type="ECO:0000313" key="6">
    <source>
        <dbReference type="EMBL" id="MDP4538658.1"/>
    </source>
</evidence>
<dbReference type="InterPro" id="IPR000700">
    <property type="entry name" value="PAS-assoc_C"/>
</dbReference>
<dbReference type="InterPro" id="IPR013655">
    <property type="entry name" value="PAS_fold_3"/>
</dbReference>
<evidence type="ECO:0000259" key="4">
    <source>
        <dbReference type="PROSITE" id="PS50113"/>
    </source>
</evidence>
<dbReference type="InterPro" id="IPR029787">
    <property type="entry name" value="Nucleotide_cyclase"/>
</dbReference>
<dbReference type="NCBIfam" id="TIGR00229">
    <property type="entry name" value="sensory_box"/>
    <property type="match status" value="1"/>
</dbReference>
<dbReference type="Gene3D" id="3.30.70.270">
    <property type="match status" value="1"/>
</dbReference>
<dbReference type="RefSeq" id="WP_305928784.1">
    <property type="nucleotide sequence ID" value="NZ_JAVAIL010000001.1"/>
</dbReference>
<evidence type="ECO:0000313" key="7">
    <source>
        <dbReference type="Proteomes" id="UP001235664"/>
    </source>
</evidence>
<dbReference type="EMBL" id="JAVAIL010000001">
    <property type="protein sequence ID" value="MDP4538658.1"/>
    <property type="molecule type" value="Genomic_DNA"/>
</dbReference>
<dbReference type="Pfam" id="PF08447">
    <property type="entry name" value="PAS_3"/>
    <property type="match status" value="1"/>
</dbReference>
<sequence>MKSTFRYARALLQRFRHTAAEANRISYEQESLRLLAENCGDVIFRFGVDGRVPYISSSVERLFGCPLKDIYAMGGDVVQNGFVYEEDQAAVALAVEGHFAGTVPQTKLEFRIRQRGGAIIWVETNCSTVLDRKSGRPTDIVFTMRDISEKKALEARLEAFARKDGLTGIANRRAFDEELEREWRAALGENGALSLLIIDVDCFKAFNDANGHQVGDDCLRTVAAAIDAHAEQHGALAARYGGEEFALVLPRTDYKRALAAGERIRCVVEALGVPHSDAAVSSVVTVSVGVATAMAANGGTIAMPHGLLQAADAALYKAKAGGRNRVEGALLFSPKEAIPAAA</sequence>
<dbReference type="CDD" id="cd00130">
    <property type="entry name" value="PAS"/>
    <property type="match status" value="1"/>
</dbReference>
<accession>A0ABT9H608</accession>
<dbReference type="Pfam" id="PF00990">
    <property type="entry name" value="GGDEF"/>
    <property type="match status" value="1"/>
</dbReference>
<evidence type="ECO:0000259" key="3">
    <source>
        <dbReference type="PROSITE" id="PS50112"/>
    </source>
</evidence>
<organism evidence="6 7">
    <name type="scientific">Qipengyuania benthica</name>
    <dbReference type="NCBI Taxonomy" id="3067651"/>
    <lineage>
        <taxon>Bacteria</taxon>
        <taxon>Pseudomonadati</taxon>
        <taxon>Pseudomonadota</taxon>
        <taxon>Alphaproteobacteria</taxon>
        <taxon>Sphingomonadales</taxon>
        <taxon>Erythrobacteraceae</taxon>
        <taxon>Qipengyuania</taxon>
    </lineage>
</organism>
<dbReference type="SUPFAM" id="SSF55073">
    <property type="entry name" value="Nucleotide cyclase"/>
    <property type="match status" value="1"/>
</dbReference>
<dbReference type="InterPro" id="IPR043128">
    <property type="entry name" value="Rev_trsase/Diguanyl_cyclase"/>
</dbReference>
<name>A0ABT9H608_9SPHN</name>
<dbReference type="EC" id="2.7.7.65" evidence="1"/>
<comment type="caution">
    <text evidence="6">The sequence shown here is derived from an EMBL/GenBank/DDBJ whole genome shotgun (WGS) entry which is preliminary data.</text>
</comment>
<proteinExistence type="predicted"/>
<dbReference type="InterPro" id="IPR035965">
    <property type="entry name" value="PAS-like_dom_sf"/>
</dbReference>
<reference evidence="6 7" key="1">
    <citation type="submission" date="2023-08" db="EMBL/GenBank/DDBJ databases">
        <title>genomic of DY56.</title>
        <authorList>
            <person name="Wang Y."/>
        </authorList>
    </citation>
    <scope>NUCLEOTIDE SEQUENCE [LARGE SCALE GENOMIC DNA]</scope>
    <source>
        <strain evidence="6 7">DY56-A-20</strain>
    </source>
</reference>
<evidence type="ECO:0000259" key="5">
    <source>
        <dbReference type="PROSITE" id="PS50887"/>
    </source>
</evidence>
<evidence type="ECO:0000256" key="1">
    <source>
        <dbReference type="ARBA" id="ARBA00012528"/>
    </source>
</evidence>
<keyword evidence="7" id="KW-1185">Reference proteome</keyword>
<dbReference type="PROSITE" id="PS50887">
    <property type="entry name" value="GGDEF"/>
    <property type="match status" value="1"/>
</dbReference>